<sequence length="238" mass="24654">MTGEGDMDDLPNGGDTALAAEYVLGLMPDAEARAFEARLAKEPELEREVVVWTEYFAHLAGDVTGTAPAAAVKRRIEAAAFGDAPGRRRAPLWRMLMPYGAGAVLAAVLAWAAFTFGLLGPQGERPALVADIAVEDSDLAIHAGWFAEAGELLVIRESGNVPAGSDLELWVVAGDEAPVSLGLVPDAGQGDRLRYGLPASVAERLPEAMLAVSQEPPGGSPTGAPTGPILGTAPITVH</sequence>
<keyword evidence="13" id="KW-1185">Reference proteome</keyword>
<protein>
    <recommendedName>
        <fullName evidence="8">Regulator of SigK</fullName>
    </recommendedName>
    <alternativeName>
        <fullName evidence="7">Sigma-K anti-sigma factor RskA</fullName>
    </alternativeName>
</protein>
<feature type="region of interest" description="Disordered" evidence="9">
    <location>
        <begin position="213"/>
        <end position="238"/>
    </location>
</feature>
<proteinExistence type="predicted"/>
<dbReference type="InterPro" id="IPR051474">
    <property type="entry name" value="Anti-sigma-K/W_factor"/>
</dbReference>
<evidence type="ECO:0000256" key="6">
    <source>
        <dbReference type="ARBA" id="ARBA00023136"/>
    </source>
</evidence>
<keyword evidence="4 10" id="KW-0812">Transmembrane</keyword>
<dbReference type="Proteomes" id="UP000325289">
    <property type="component" value="Unassembled WGS sequence"/>
</dbReference>
<accession>A0A1I2C1K2</accession>
<dbReference type="GO" id="GO:0006417">
    <property type="term" value="P:regulation of translation"/>
    <property type="evidence" value="ECO:0007669"/>
    <property type="project" value="TreeGrafter"/>
</dbReference>
<dbReference type="InterPro" id="IPR041916">
    <property type="entry name" value="Anti_sigma_zinc_sf"/>
</dbReference>
<comment type="subcellular location">
    <subcellularLocation>
        <location evidence="2">Cell membrane</location>
    </subcellularLocation>
    <subcellularLocation>
        <location evidence="1">Membrane</location>
        <topology evidence="1">Single-pass membrane protein</topology>
    </subcellularLocation>
</comment>
<evidence type="ECO:0000313" key="12">
    <source>
        <dbReference type="EMBL" id="SFE61460.1"/>
    </source>
</evidence>
<evidence type="ECO:0000256" key="5">
    <source>
        <dbReference type="ARBA" id="ARBA00022989"/>
    </source>
</evidence>
<dbReference type="InterPro" id="IPR018764">
    <property type="entry name" value="RskA_C"/>
</dbReference>
<feature type="transmembrane region" description="Helical" evidence="10">
    <location>
        <begin position="96"/>
        <end position="119"/>
    </location>
</feature>
<dbReference type="OrthoDB" id="9816387at2"/>
<evidence type="ECO:0000256" key="3">
    <source>
        <dbReference type="ARBA" id="ARBA00022475"/>
    </source>
</evidence>
<evidence type="ECO:0000256" key="7">
    <source>
        <dbReference type="ARBA" id="ARBA00029829"/>
    </source>
</evidence>
<feature type="domain" description="Anti-sigma K factor RskA C-terminal" evidence="11">
    <location>
        <begin position="104"/>
        <end position="229"/>
    </location>
</feature>
<dbReference type="Gene3D" id="1.10.10.1320">
    <property type="entry name" value="Anti-sigma factor, zinc-finger domain"/>
    <property type="match status" value="1"/>
</dbReference>
<dbReference type="Pfam" id="PF10099">
    <property type="entry name" value="RskA_C"/>
    <property type="match status" value="1"/>
</dbReference>
<dbReference type="GO" id="GO:0005886">
    <property type="term" value="C:plasma membrane"/>
    <property type="evidence" value="ECO:0007669"/>
    <property type="project" value="UniProtKB-SubCell"/>
</dbReference>
<evidence type="ECO:0000256" key="1">
    <source>
        <dbReference type="ARBA" id="ARBA00004167"/>
    </source>
</evidence>
<evidence type="ECO:0000256" key="4">
    <source>
        <dbReference type="ARBA" id="ARBA00022692"/>
    </source>
</evidence>
<evidence type="ECO:0000259" key="11">
    <source>
        <dbReference type="Pfam" id="PF10099"/>
    </source>
</evidence>
<reference evidence="12 13" key="1">
    <citation type="submission" date="2016-10" db="EMBL/GenBank/DDBJ databases">
        <authorList>
            <person name="Varghese N."/>
            <person name="Submissions S."/>
        </authorList>
    </citation>
    <scope>NUCLEOTIDE SEQUENCE [LARGE SCALE GENOMIC DNA]</scope>
    <source>
        <strain evidence="13">YIM D21,KCTC 23444,ACCC 10710</strain>
    </source>
</reference>
<keyword evidence="3" id="KW-1003">Cell membrane</keyword>
<dbReference type="AlphaFoldDB" id="A0A1I2C1K2"/>
<dbReference type="GO" id="GO:0016989">
    <property type="term" value="F:sigma factor antagonist activity"/>
    <property type="evidence" value="ECO:0007669"/>
    <property type="project" value="TreeGrafter"/>
</dbReference>
<keyword evidence="6 10" id="KW-0472">Membrane</keyword>
<dbReference type="EMBL" id="FOMS01000012">
    <property type="protein sequence ID" value="SFE61460.1"/>
    <property type="molecule type" value="Genomic_DNA"/>
</dbReference>
<dbReference type="RefSeq" id="WP_149757358.1">
    <property type="nucleotide sequence ID" value="NZ_FOMS01000012.1"/>
</dbReference>
<name>A0A1I2C1K2_9RHOB</name>
<evidence type="ECO:0000256" key="9">
    <source>
        <dbReference type="SAM" id="MobiDB-lite"/>
    </source>
</evidence>
<dbReference type="PANTHER" id="PTHR37461:SF1">
    <property type="entry name" value="ANTI-SIGMA-K FACTOR RSKA"/>
    <property type="match status" value="1"/>
</dbReference>
<keyword evidence="5 10" id="KW-1133">Transmembrane helix</keyword>
<evidence type="ECO:0000256" key="10">
    <source>
        <dbReference type="SAM" id="Phobius"/>
    </source>
</evidence>
<evidence type="ECO:0000256" key="8">
    <source>
        <dbReference type="ARBA" id="ARBA00030803"/>
    </source>
</evidence>
<evidence type="ECO:0000256" key="2">
    <source>
        <dbReference type="ARBA" id="ARBA00004236"/>
    </source>
</evidence>
<evidence type="ECO:0000313" key="13">
    <source>
        <dbReference type="Proteomes" id="UP000325289"/>
    </source>
</evidence>
<gene>
    <name evidence="12" type="ORF">SAMN04515678_11249</name>
</gene>
<organism evidence="12 13">
    <name type="scientific">Roseivivax sediminis</name>
    <dbReference type="NCBI Taxonomy" id="936889"/>
    <lineage>
        <taxon>Bacteria</taxon>
        <taxon>Pseudomonadati</taxon>
        <taxon>Pseudomonadota</taxon>
        <taxon>Alphaproteobacteria</taxon>
        <taxon>Rhodobacterales</taxon>
        <taxon>Roseobacteraceae</taxon>
        <taxon>Roseivivax</taxon>
    </lineage>
</organism>
<dbReference type="PANTHER" id="PTHR37461">
    <property type="entry name" value="ANTI-SIGMA-K FACTOR RSKA"/>
    <property type="match status" value="1"/>
</dbReference>